<name>A0A653CWH4_CALMS</name>
<dbReference type="EMBL" id="CAACVG010009151">
    <property type="protein sequence ID" value="VEN52270.1"/>
    <property type="molecule type" value="Genomic_DNA"/>
</dbReference>
<feature type="transmembrane region" description="Helical" evidence="1">
    <location>
        <begin position="12"/>
        <end position="30"/>
    </location>
</feature>
<accession>A0A653CWH4</accession>
<keyword evidence="1" id="KW-1133">Transmembrane helix</keyword>
<dbReference type="Proteomes" id="UP000410492">
    <property type="component" value="Unassembled WGS sequence"/>
</dbReference>
<evidence type="ECO:0000256" key="1">
    <source>
        <dbReference type="SAM" id="Phobius"/>
    </source>
</evidence>
<evidence type="ECO:0000313" key="2">
    <source>
        <dbReference type="EMBL" id="VEN52270.1"/>
    </source>
</evidence>
<reference evidence="2 3" key="1">
    <citation type="submission" date="2019-01" db="EMBL/GenBank/DDBJ databases">
        <authorList>
            <person name="Sayadi A."/>
        </authorList>
    </citation>
    <scope>NUCLEOTIDE SEQUENCE [LARGE SCALE GENOMIC DNA]</scope>
</reference>
<evidence type="ECO:0000313" key="3">
    <source>
        <dbReference type="Proteomes" id="UP000410492"/>
    </source>
</evidence>
<organism evidence="2 3">
    <name type="scientific">Callosobruchus maculatus</name>
    <name type="common">Southern cowpea weevil</name>
    <name type="synonym">Pulse bruchid</name>
    <dbReference type="NCBI Taxonomy" id="64391"/>
    <lineage>
        <taxon>Eukaryota</taxon>
        <taxon>Metazoa</taxon>
        <taxon>Ecdysozoa</taxon>
        <taxon>Arthropoda</taxon>
        <taxon>Hexapoda</taxon>
        <taxon>Insecta</taxon>
        <taxon>Pterygota</taxon>
        <taxon>Neoptera</taxon>
        <taxon>Endopterygota</taxon>
        <taxon>Coleoptera</taxon>
        <taxon>Polyphaga</taxon>
        <taxon>Cucujiformia</taxon>
        <taxon>Chrysomeloidea</taxon>
        <taxon>Chrysomelidae</taxon>
        <taxon>Bruchinae</taxon>
        <taxon>Bruchini</taxon>
        <taxon>Callosobruchus</taxon>
    </lineage>
</organism>
<protein>
    <submittedName>
        <fullName evidence="2">Uncharacterized protein</fullName>
    </submittedName>
</protein>
<sequence length="34" mass="4035">MRKQFQVLCAWRRGTSLVFGSFTLIIFFLTHNDT</sequence>
<keyword evidence="1" id="KW-0472">Membrane</keyword>
<gene>
    <name evidence="2" type="ORF">CALMAC_LOCUS12462</name>
</gene>
<keyword evidence="3" id="KW-1185">Reference proteome</keyword>
<proteinExistence type="predicted"/>
<dbReference type="AlphaFoldDB" id="A0A653CWH4"/>
<keyword evidence="1" id="KW-0812">Transmembrane</keyword>